<accession>A0A5N6R124</accession>
<dbReference type="FunFam" id="1.25.40.10:FF:000729">
    <property type="entry name" value="Pentatricopeptide repeat-containing protein At4g25270, chloroplastic"/>
    <property type="match status" value="1"/>
</dbReference>
<dbReference type="Gene3D" id="1.25.40.10">
    <property type="entry name" value="Tetratricopeptide repeat domain"/>
    <property type="match status" value="4"/>
</dbReference>
<dbReference type="OrthoDB" id="1882394at2759"/>
<feature type="repeat" description="PPR" evidence="2">
    <location>
        <begin position="270"/>
        <end position="304"/>
    </location>
</feature>
<dbReference type="InterPro" id="IPR046960">
    <property type="entry name" value="PPR_At4g14850-like_plant"/>
</dbReference>
<gene>
    <name evidence="4" type="ORF">FH972_008213</name>
</gene>
<dbReference type="Pfam" id="PF20431">
    <property type="entry name" value="E_motif"/>
    <property type="match status" value="1"/>
</dbReference>
<organism evidence="4 5">
    <name type="scientific">Carpinus fangiana</name>
    <dbReference type="NCBI Taxonomy" id="176857"/>
    <lineage>
        <taxon>Eukaryota</taxon>
        <taxon>Viridiplantae</taxon>
        <taxon>Streptophyta</taxon>
        <taxon>Embryophyta</taxon>
        <taxon>Tracheophyta</taxon>
        <taxon>Spermatophyta</taxon>
        <taxon>Magnoliopsida</taxon>
        <taxon>eudicotyledons</taxon>
        <taxon>Gunneridae</taxon>
        <taxon>Pentapetalae</taxon>
        <taxon>rosids</taxon>
        <taxon>fabids</taxon>
        <taxon>Fagales</taxon>
        <taxon>Betulaceae</taxon>
        <taxon>Carpinus</taxon>
    </lineage>
</organism>
<evidence type="ECO:0008006" key="6">
    <source>
        <dbReference type="Google" id="ProtNLM"/>
    </source>
</evidence>
<name>A0A5N6R124_9ROSI</name>
<reference evidence="4 5" key="1">
    <citation type="submission" date="2019-06" db="EMBL/GenBank/DDBJ databases">
        <title>A chromosomal-level reference genome of Carpinus fangiana (Coryloideae, Betulaceae).</title>
        <authorList>
            <person name="Yang X."/>
            <person name="Wang Z."/>
            <person name="Zhang L."/>
            <person name="Hao G."/>
            <person name="Liu J."/>
            <person name="Yang Y."/>
        </authorList>
    </citation>
    <scope>NUCLEOTIDE SEQUENCE [LARGE SCALE GENOMIC DNA]</scope>
    <source>
        <strain evidence="4">Cfa_2016G</strain>
        <tissue evidence="4">Leaf</tissue>
    </source>
</reference>
<protein>
    <recommendedName>
        <fullName evidence="6">Pentacotripeptide-repeat region of PRORP domain-containing protein</fullName>
    </recommendedName>
</protein>
<keyword evidence="5" id="KW-1185">Reference proteome</keyword>
<dbReference type="Proteomes" id="UP000327013">
    <property type="component" value="Chromosome 3"/>
</dbReference>
<sequence length="538" mass="60640">MQMNTNQLPPICHFSLLIPLPKMETTFHRNSLILYCSSKSKKIKKPKQIQQNKGTSSLSFPKSTPTPLLISQKPYTQTKIQALDAVVDDLEASVEKGLKIDTEIFSSLLETCYHLQAIEHGIRIHRVIPANLLRRNVGLSSKLLRFYALCGHVDEAHQVFDQMAKRDESAFPWNSLISGYAELGLYEDAMALYFQMEEDGVEPDSFTFPRVLKACGGIGSIRVGEEVHRHVVRSGFANDGFVLNALVDMYAKCGDIVKARKVFDKIAFRDLISWNAMLTGYIRHGLLVEALDILGQMLKQGYEPDSVAISTILTSLSSLKLALHIHGWVLRRGFEWNLSISNSLIAVYSNHGKLDQARWLFDQMPERDVVSWNSIISAHSRDLKVLTYFEQMENAGALPDSITFVSMLSACAHLGLVKDGERMYSVMRGKYGISPIMEHYACMVNLYGRAGLIKEAYAIIVETMEFEAGPTVWGALLYACFLHGNVDIGEIAAERLFELELDNEHNYELLMKIYRNAGRLADVERVRVVMVERGLDFC</sequence>
<dbReference type="GO" id="GO:0003723">
    <property type="term" value="F:RNA binding"/>
    <property type="evidence" value="ECO:0007669"/>
    <property type="project" value="InterPro"/>
</dbReference>
<dbReference type="Pfam" id="PF13041">
    <property type="entry name" value="PPR_2"/>
    <property type="match status" value="2"/>
</dbReference>
<evidence type="ECO:0000256" key="1">
    <source>
        <dbReference type="ARBA" id="ARBA00022737"/>
    </source>
</evidence>
<dbReference type="InterPro" id="IPR046848">
    <property type="entry name" value="E_motif"/>
</dbReference>
<feature type="region of interest" description="Disordered" evidence="3">
    <location>
        <begin position="45"/>
        <end position="65"/>
    </location>
</feature>
<evidence type="ECO:0000313" key="5">
    <source>
        <dbReference type="Proteomes" id="UP000327013"/>
    </source>
</evidence>
<dbReference type="FunFam" id="1.25.40.10:FF:001788">
    <property type="entry name" value="Pentatricopeptide repeat-containing protein At4g25270, chloroplastic"/>
    <property type="match status" value="1"/>
</dbReference>
<evidence type="ECO:0000313" key="4">
    <source>
        <dbReference type="EMBL" id="KAE8022411.1"/>
    </source>
</evidence>
<dbReference type="GO" id="GO:0009451">
    <property type="term" value="P:RNA modification"/>
    <property type="evidence" value="ECO:0007669"/>
    <property type="project" value="InterPro"/>
</dbReference>
<keyword evidence="1" id="KW-0677">Repeat</keyword>
<dbReference type="PANTHER" id="PTHR47926:SF515">
    <property type="entry name" value="UMP-CMP KINASE"/>
    <property type="match status" value="1"/>
</dbReference>
<dbReference type="PROSITE" id="PS51375">
    <property type="entry name" value="PPR"/>
    <property type="match status" value="3"/>
</dbReference>
<dbReference type="Pfam" id="PF01535">
    <property type="entry name" value="PPR"/>
    <property type="match status" value="5"/>
</dbReference>
<dbReference type="NCBIfam" id="TIGR00756">
    <property type="entry name" value="PPR"/>
    <property type="match status" value="2"/>
</dbReference>
<dbReference type="EMBL" id="CM017323">
    <property type="protein sequence ID" value="KAE8022411.1"/>
    <property type="molecule type" value="Genomic_DNA"/>
</dbReference>
<dbReference type="InterPro" id="IPR011990">
    <property type="entry name" value="TPR-like_helical_dom_sf"/>
</dbReference>
<feature type="repeat" description="PPR" evidence="2">
    <location>
        <begin position="337"/>
        <end position="371"/>
    </location>
</feature>
<evidence type="ECO:0000256" key="3">
    <source>
        <dbReference type="SAM" id="MobiDB-lite"/>
    </source>
</evidence>
<dbReference type="InterPro" id="IPR002885">
    <property type="entry name" value="PPR_rpt"/>
</dbReference>
<feature type="repeat" description="PPR" evidence="2">
    <location>
        <begin position="169"/>
        <end position="203"/>
    </location>
</feature>
<dbReference type="PANTHER" id="PTHR47926">
    <property type="entry name" value="PENTATRICOPEPTIDE REPEAT-CONTAINING PROTEIN"/>
    <property type="match status" value="1"/>
</dbReference>
<proteinExistence type="predicted"/>
<evidence type="ECO:0000256" key="2">
    <source>
        <dbReference type="PROSITE-ProRule" id="PRU00708"/>
    </source>
</evidence>
<feature type="compositionally biased region" description="Polar residues" evidence="3">
    <location>
        <begin position="54"/>
        <end position="65"/>
    </location>
</feature>
<dbReference type="AlphaFoldDB" id="A0A5N6R124"/>
<dbReference type="FunFam" id="1.25.40.10:FF:000285">
    <property type="entry name" value="Pentatricopeptide repeat-containing protein, chloroplastic"/>
    <property type="match status" value="1"/>
</dbReference>